<dbReference type="InterPro" id="IPR050309">
    <property type="entry name" value="Type-B_Carboxylest/Lipase"/>
</dbReference>
<dbReference type="Pfam" id="PF00135">
    <property type="entry name" value="COesterase"/>
    <property type="match status" value="1"/>
</dbReference>
<evidence type="ECO:0000256" key="2">
    <source>
        <dbReference type="ARBA" id="ARBA00022801"/>
    </source>
</evidence>
<dbReference type="EC" id="3.1.1.-" evidence="3"/>
<dbReference type="ESTHER" id="9helo-a0a132bdp2">
    <property type="family name" value="Fungal_carboxylesterase_lipase"/>
</dbReference>
<dbReference type="InterPro" id="IPR002018">
    <property type="entry name" value="CarbesteraseB"/>
</dbReference>
<evidence type="ECO:0000256" key="1">
    <source>
        <dbReference type="ARBA" id="ARBA00005964"/>
    </source>
</evidence>
<dbReference type="PANTHER" id="PTHR11559">
    <property type="entry name" value="CARBOXYLESTERASE"/>
    <property type="match status" value="1"/>
</dbReference>
<dbReference type="InterPro" id="IPR029058">
    <property type="entry name" value="AB_hydrolase_fold"/>
</dbReference>
<feature type="transmembrane region" description="Helical" evidence="4">
    <location>
        <begin position="25"/>
        <end position="42"/>
    </location>
</feature>
<keyword evidence="4" id="KW-0812">Transmembrane</keyword>
<feature type="domain" description="Carboxylesterase type B" evidence="5">
    <location>
        <begin position="81"/>
        <end position="585"/>
    </location>
</feature>
<dbReference type="Proteomes" id="UP000070700">
    <property type="component" value="Unassembled WGS sequence"/>
</dbReference>
<evidence type="ECO:0000256" key="3">
    <source>
        <dbReference type="RuleBase" id="RU361235"/>
    </source>
</evidence>
<dbReference type="PROSITE" id="PS00122">
    <property type="entry name" value="CARBOXYLESTERASE_B_1"/>
    <property type="match status" value="1"/>
</dbReference>
<evidence type="ECO:0000313" key="6">
    <source>
        <dbReference type="EMBL" id="KUJ10498.1"/>
    </source>
</evidence>
<dbReference type="EMBL" id="KQ947429">
    <property type="protein sequence ID" value="KUJ10498.1"/>
    <property type="molecule type" value="Genomic_DNA"/>
</dbReference>
<organism evidence="6 7">
    <name type="scientific">Mollisia scopiformis</name>
    <name type="common">Conifer needle endophyte fungus</name>
    <name type="synonym">Phialocephala scopiformis</name>
    <dbReference type="NCBI Taxonomy" id="149040"/>
    <lineage>
        <taxon>Eukaryota</taxon>
        <taxon>Fungi</taxon>
        <taxon>Dikarya</taxon>
        <taxon>Ascomycota</taxon>
        <taxon>Pezizomycotina</taxon>
        <taxon>Leotiomycetes</taxon>
        <taxon>Helotiales</taxon>
        <taxon>Mollisiaceae</taxon>
        <taxon>Mollisia</taxon>
    </lineage>
</organism>
<keyword evidence="7" id="KW-1185">Reference proteome</keyword>
<dbReference type="GO" id="GO:0016787">
    <property type="term" value="F:hydrolase activity"/>
    <property type="evidence" value="ECO:0007669"/>
    <property type="project" value="UniProtKB-KW"/>
</dbReference>
<dbReference type="GeneID" id="28828565"/>
<protein>
    <recommendedName>
        <fullName evidence="3">Carboxylic ester hydrolase</fullName>
        <ecNumber evidence="3">3.1.1.-</ecNumber>
    </recommendedName>
</protein>
<dbReference type="AlphaFoldDB" id="A0A132BDP2"/>
<dbReference type="InterPro" id="IPR019826">
    <property type="entry name" value="Carboxylesterase_B_AS"/>
</dbReference>
<evidence type="ECO:0000256" key="4">
    <source>
        <dbReference type="SAM" id="Phobius"/>
    </source>
</evidence>
<keyword evidence="4" id="KW-0472">Membrane</keyword>
<gene>
    <name evidence="6" type="ORF">LY89DRAFT_723688</name>
</gene>
<keyword evidence="2 3" id="KW-0378">Hydrolase</keyword>
<dbReference type="RefSeq" id="XP_018064853.1">
    <property type="nucleotide sequence ID" value="XM_018218839.1"/>
</dbReference>
<dbReference type="SUPFAM" id="SSF53474">
    <property type="entry name" value="alpha/beta-Hydrolases"/>
    <property type="match status" value="1"/>
</dbReference>
<comment type="similarity">
    <text evidence="1 3">Belongs to the type-B carboxylesterase/lipase family.</text>
</comment>
<proteinExistence type="inferred from homology"/>
<reference evidence="6 7" key="1">
    <citation type="submission" date="2015-10" db="EMBL/GenBank/DDBJ databases">
        <title>Full genome of DAOMC 229536 Phialocephala scopiformis, a fungal endophyte of spruce producing the potent anti-insectan compound rugulosin.</title>
        <authorList>
            <consortium name="DOE Joint Genome Institute"/>
            <person name="Walker A.K."/>
            <person name="Frasz S.L."/>
            <person name="Seifert K.A."/>
            <person name="Miller J.D."/>
            <person name="Mondo S.J."/>
            <person name="Labutti K."/>
            <person name="Lipzen A."/>
            <person name="Dockter R."/>
            <person name="Kennedy M."/>
            <person name="Grigoriev I.V."/>
            <person name="Spatafora J.W."/>
        </authorList>
    </citation>
    <scope>NUCLEOTIDE SEQUENCE [LARGE SCALE GENOMIC DNA]</scope>
    <source>
        <strain evidence="6 7">CBS 120377</strain>
    </source>
</reference>
<dbReference type="KEGG" id="psco:LY89DRAFT_723688"/>
<dbReference type="InParanoid" id="A0A132BDP2"/>
<dbReference type="OrthoDB" id="408631at2759"/>
<sequence length="638" mass="70733">MFLSPYEGHNNTLTTIATNKKTTRMNFLVGAVLCFAAIFWNVRFQKQYHTNPYDHLLPLKATTSNPLTVDLGYEIYKGYHNQTSKLNIWKGIRFAAPPVGDLRWQKPQTPAVNRSHILPAKGPTPQCPEFDATLSFKFPDILTGDEAALRNEDCLFLELYAPEGAKNLPVMVWIHGGGYGEGLGNSSDPSDFMNANDNGFVSVMINYRLGPFGFLASDEVHRFGTVNAGLYDQTLVLEWVQQYIEDFGGDKSKVTIGGLSAGGGSVMLQSLAFGGTRGTRLFENILAASPYLPEQWHYSDYIPSQSYYRFAAEAGCINHINTTTFDCLLSKNTSTLIQAGEFVSTNGKYGTWGFLPVTDGEFLLERPSEQLRKKKVSGKRMLATHSADEGVQYSPQNILTEEEFLNHVHVMFPLLKNHEFEELISIYPSTTAPVDPSIPQFATTGTHPPSALNESVFGTGQQQRINNLYGESTFVCPSYWLAEAFSGHGRSAWKTQFSVVDAEHGTDEFTIFPPDFPSHGPDLELAMRKIWGNFITKNNPSIPLSIAIGAAGNASDASPGLATIEHWPSYNPSRPILLNINQTGGVLEDHLSFENKVVQWYVEPGLKNNFEFADAYAWEAGRGARCDFWKRIGGIVPE</sequence>
<accession>A0A132BDP2</accession>
<name>A0A132BDP2_MOLSC</name>
<evidence type="ECO:0000313" key="7">
    <source>
        <dbReference type="Proteomes" id="UP000070700"/>
    </source>
</evidence>
<evidence type="ECO:0000259" key="5">
    <source>
        <dbReference type="Pfam" id="PF00135"/>
    </source>
</evidence>
<dbReference type="Gene3D" id="3.40.50.1820">
    <property type="entry name" value="alpha/beta hydrolase"/>
    <property type="match status" value="1"/>
</dbReference>
<keyword evidence="4" id="KW-1133">Transmembrane helix</keyword>